<accession>A0A426K551</accession>
<sequence length="59" mass="6709">MFHFKIEAAHEGVMHKGKQSSWDSRFTTACGKSLPKGTYKESRAWWLTDANCADCLSTR</sequence>
<evidence type="ECO:0000313" key="1">
    <source>
        <dbReference type="EMBL" id="RRO20524.1"/>
    </source>
</evidence>
<protein>
    <submittedName>
        <fullName evidence="1">Uncharacterized protein</fullName>
    </submittedName>
</protein>
<dbReference type="Proteomes" id="UP000274515">
    <property type="component" value="Unassembled WGS sequence"/>
</dbReference>
<name>A0A426K551_9PSEU</name>
<comment type="caution">
    <text evidence="1">The sequence shown here is derived from an EMBL/GenBank/DDBJ whole genome shotgun (WGS) entry which is preliminary data.</text>
</comment>
<keyword evidence="2" id="KW-1185">Reference proteome</keyword>
<reference evidence="1 2" key="1">
    <citation type="submission" date="2018-11" db="EMBL/GenBank/DDBJ databases">
        <title>Saccharopolyspora rhizosphaerae sp. nov., an actinomycete isolated from rhizosphere soil in Thailand.</title>
        <authorList>
            <person name="Intra B."/>
            <person name="Euanorasetr J."/>
            <person name="Take A."/>
            <person name="Inahashi Y."/>
            <person name="Mori M."/>
            <person name="Panbangred W."/>
            <person name="Matsumoto A."/>
        </authorList>
    </citation>
    <scope>NUCLEOTIDE SEQUENCE [LARGE SCALE GENOMIC DNA]</scope>
    <source>
        <strain evidence="1 2">H219</strain>
    </source>
</reference>
<gene>
    <name evidence="1" type="ORF">EIL87_01115</name>
</gene>
<evidence type="ECO:0000313" key="2">
    <source>
        <dbReference type="Proteomes" id="UP000274515"/>
    </source>
</evidence>
<dbReference type="AlphaFoldDB" id="A0A426K551"/>
<proteinExistence type="predicted"/>
<dbReference type="EMBL" id="RSAA01000001">
    <property type="protein sequence ID" value="RRO20524.1"/>
    <property type="molecule type" value="Genomic_DNA"/>
</dbReference>
<organism evidence="1 2">
    <name type="scientific">Saccharopolyspora rhizosphaerae</name>
    <dbReference type="NCBI Taxonomy" id="2492662"/>
    <lineage>
        <taxon>Bacteria</taxon>
        <taxon>Bacillati</taxon>
        <taxon>Actinomycetota</taxon>
        <taxon>Actinomycetes</taxon>
        <taxon>Pseudonocardiales</taxon>
        <taxon>Pseudonocardiaceae</taxon>
        <taxon>Saccharopolyspora</taxon>
    </lineage>
</organism>
<dbReference type="RefSeq" id="WP_125088227.1">
    <property type="nucleotide sequence ID" value="NZ_RSAA01000001.1"/>
</dbReference>